<feature type="region of interest" description="Disordered" evidence="4">
    <location>
        <begin position="35"/>
        <end position="57"/>
    </location>
</feature>
<protein>
    <recommendedName>
        <fullName evidence="1">non-specific serine/threonine protein kinase</fullName>
        <ecNumber evidence="1">2.7.11.1</ecNumber>
    </recommendedName>
</protein>
<evidence type="ECO:0000256" key="3">
    <source>
        <dbReference type="ARBA" id="ARBA00048679"/>
    </source>
</evidence>
<feature type="region of interest" description="Disordered" evidence="4">
    <location>
        <begin position="715"/>
        <end position="745"/>
    </location>
</feature>
<feature type="region of interest" description="Disordered" evidence="4">
    <location>
        <begin position="781"/>
        <end position="823"/>
    </location>
</feature>
<reference evidence="5" key="1">
    <citation type="journal article" date="2020" name="Stud. Mycol.">
        <title>101 Dothideomycetes genomes: a test case for predicting lifestyles and emergence of pathogens.</title>
        <authorList>
            <person name="Haridas S."/>
            <person name="Albert R."/>
            <person name="Binder M."/>
            <person name="Bloem J."/>
            <person name="Labutti K."/>
            <person name="Salamov A."/>
            <person name="Andreopoulos B."/>
            <person name="Baker S."/>
            <person name="Barry K."/>
            <person name="Bills G."/>
            <person name="Bluhm B."/>
            <person name="Cannon C."/>
            <person name="Castanera R."/>
            <person name="Culley D."/>
            <person name="Daum C."/>
            <person name="Ezra D."/>
            <person name="Gonzalez J."/>
            <person name="Henrissat B."/>
            <person name="Kuo A."/>
            <person name="Liang C."/>
            <person name="Lipzen A."/>
            <person name="Lutzoni F."/>
            <person name="Magnuson J."/>
            <person name="Mondo S."/>
            <person name="Nolan M."/>
            <person name="Ohm R."/>
            <person name="Pangilinan J."/>
            <person name="Park H.-J."/>
            <person name="Ramirez L."/>
            <person name="Alfaro M."/>
            <person name="Sun H."/>
            <person name="Tritt A."/>
            <person name="Yoshinaga Y."/>
            <person name="Zwiers L.-H."/>
            <person name="Turgeon B."/>
            <person name="Goodwin S."/>
            <person name="Spatafora J."/>
            <person name="Crous P."/>
            <person name="Grigoriev I."/>
        </authorList>
    </citation>
    <scope>NUCLEOTIDE SEQUENCE</scope>
    <source>
        <strain evidence="5">CBS 113979</strain>
    </source>
</reference>
<comment type="catalytic activity">
    <reaction evidence="2">
        <text>L-threonyl-[protein] + ATP = O-phospho-L-threonyl-[protein] + ADP + H(+)</text>
        <dbReference type="Rhea" id="RHEA:46608"/>
        <dbReference type="Rhea" id="RHEA-COMP:11060"/>
        <dbReference type="Rhea" id="RHEA-COMP:11605"/>
        <dbReference type="ChEBI" id="CHEBI:15378"/>
        <dbReference type="ChEBI" id="CHEBI:30013"/>
        <dbReference type="ChEBI" id="CHEBI:30616"/>
        <dbReference type="ChEBI" id="CHEBI:61977"/>
        <dbReference type="ChEBI" id="CHEBI:456216"/>
        <dbReference type="EC" id="2.7.11.1"/>
    </reaction>
</comment>
<sequence>MSRTMATQREMSGMDDPKKQLTALYASTKRISDDIVTSQQERNSYAPSRGNNNLPELNSLNRTFKIQKDRLITWGLDWSNESESIDENVARAGLSETVTSVMGTIKECLEQAEAFMSDSPQDSSMSGIVGKDADSKSWEQSASGEKTGNRKLELERYKELAKDLTTSIDILYDLSLHRRSMQQGNFSTNPGEKQNFSPASTGSWMKAALASKLGYIYDTYSASAETLVMSPSRVSTERTLVAGESSLEVPPRLELSRLTLPEEDPPPYGPAERPSTTSRMIGYFSKSFNETIPVLVEYANYDLAYRATGVGAPPQQSLERYLDYCARSSMDGSSVCQLKCLGFFEDPKQPRYGLVYELPSSTYAGPIHMQKSPDELMPVSLLKILQSTPKSGNAAATFPPPLESRFHMAHFLAKAFSKLNEESMVHRDICGENIVFFPNSNRGRHAQASQPGKFRLQDFDYSHPYLCSFDLFSEYNIESSATATKPAFNLYRHHEDPRVNPASTRIYDNRFDLYGLGLILLEIGLWVPILDVFKSKYTLKDFNDRLWNIWAKKLASKCGSGYMNVVRDCLAAADRKTSNMDIPESTTQTLARIVSRLRRACFLDESEPMQLCPMKHDSADVALGTPGHQHALPRAHSVPPEAQGQPAERSSLQKRKASGTGITWSPPEKQQEGNDQTPVSKPSASKYRGGRSPHEYNSFLNLNTTETYEEVIARQRSLEEDPSPPKSPFPIGSPKPKDDGDNISMFSISSKYRNAANVIQRAWLSRKHKLTFKETRQKITTIQTHWRQRRARQCGRPNESRQQPAVESSLPFSAHPQDSGFNEPEFFETTEVQNSITEDTSICIEPVQHAPRPKLRLHAVKLPQSSLDHWHNTLLPRLESLVARVLRDSKETVSIDLVGVGETAITARPTIFVTCTSIGKVRAILNKKLVLDETFDLKVRRGKIRRSKVTRSAKKRAPAHRSMMNDSAYASTSERRSAGMAEDELDEETGPDANSDVPPLNPFHQQRPLCGASIGAFKDRHLPPVSYGGVVLVDGEPYGMSVHHLLDDPSDDDSDVEEDTGDGAQRSSANRNADYNPWLDQIASRDDLQVPSGEMMPFEISDDSEADDNWNTDPYDLDSDYPESDNETESDNGSDGTDGTEGDLQGVRVGEGEDILITQPAIDDVDDDFFPCAEDRDEDHLNSHRLGYVHASSGIRRWTRDGVTHEIDWALFKLDKDRLQPYNLIQGGKQFAFPDQNFNIANANGASTPSGDGTAEAAAPCCPALVAPVCRSPAYTPASDEYPTLIAPSSSLANAPVHCFGRTSGLRGGTISAAMSSVRIYRRRSFSRSWYVLGDFGVGGDSGAWVIENGGDSGRGGRVAGHVLAYCERNRWAYICPMDVLVEDMRRTLGADGVWLPGGERPTLLAGLLENTTLDTVAAADQEEDEETEDEYIMTSSANQRTRGRGQRDRGTSLVDELQGMSVRDLREMEAEGGVRLRSRLTPMDGLMDGMMDLPILVEAAAAGGGGARLA</sequence>
<organism evidence="5 6">
    <name type="scientific">Aulographum hederae CBS 113979</name>
    <dbReference type="NCBI Taxonomy" id="1176131"/>
    <lineage>
        <taxon>Eukaryota</taxon>
        <taxon>Fungi</taxon>
        <taxon>Dikarya</taxon>
        <taxon>Ascomycota</taxon>
        <taxon>Pezizomycotina</taxon>
        <taxon>Dothideomycetes</taxon>
        <taxon>Pleosporomycetidae</taxon>
        <taxon>Aulographales</taxon>
        <taxon>Aulographaceae</taxon>
    </lineage>
</organism>
<name>A0A6G1H7D7_9PEZI</name>
<evidence type="ECO:0000256" key="2">
    <source>
        <dbReference type="ARBA" id="ARBA00047899"/>
    </source>
</evidence>
<feature type="compositionally biased region" description="Acidic residues" evidence="4">
    <location>
        <begin position="1421"/>
        <end position="1432"/>
    </location>
</feature>
<proteinExistence type="predicted"/>
<dbReference type="PANTHER" id="PTHR37542">
    <property type="entry name" value="HELO DOMAIN-CONTAINING PROTEIN-RELATED"/>
    <property type="match status" value="1"/>
</dbReference>
<dbReference type="SUPFAM" id="SSF56112">
    <property type="entry name" value="Protein kinase-like (PK-like)"/>
    <property type="match status" value="1"/>
</dbReference>
<feature type="compositionally biased region" description="Basic residues" evidence="4">
    <location>
        <begin position="946"/>
        <end position="959"/>
    </location>
</feature>
<dbReference type="GO" id="GO:0004674">
    <property type="term" value="F:protein serine/threonine kinase activity"/>
    <property type="evidence" value="ECO:0007669"/>
    <property type="project" value="UniProtKB-EC"/>
</dbReference>
<dbReference type="Proteomes" id="UP000800041">
    <property type="component" value="Unassembled WGS sequence"/>
</dbReference>
<feature type="region of interest" description="Disordered" evidence="4">
    <location>
        <begin position="116"/>
        <end position="149"/>
    </location>
</feature>
<feature type="region of interest" description="Disordered" evidence="4">
    <location>
        <begin position="618"/>
        <end position="702"/>
    </location>
</feature>
<feature type="compositionally biased region" description="Polar residues" evidence="4">
    <location>
        <begin position="673"/>
        <end position="683"/>
    </location>
</feature>
<feature type="region of interest" description="Disordered" evidence="4">
    <location>
        <begin position="1421"/>
        <end position="1452"/>
    </location>
</feature>
<keyword evidence="6" id="KW-1185">Reference proteome</keyword>
<feature type="compositionally biased region" description="Pro residues" evidence="4">
    <location>
        <begin position="724"/>
        <end position="733"/>
    </location>
</feature>
<evidence type="ECO:0000313" key="6">
    <source>
        <dbReference type="Proteomes" id="UP000800041"/>
    </source>
</evidence>
<evidence type="ECO:0000313" key="5">
    <source>
        <dbReference type="EMBL" id="KAF1988878.1"/>
    </source>
</evidence>
<dbReference type="OrthoDB" id="5418235at2759"/>
<feature type="region of interest" description="Disordered" evidence="4">
    <location>
        <begin position="1042"/>
        <end position="1146"/>
    </location>
</feature>
<feature type="compositionally biased region" description="Acidic residues" evidence="4">
    <location>
        <begin position="1048"/>
        <end position="1061"/>
    </location>
</feature>
<feature type="compositionally biased region" description="Acidic residues" evidence="4">
    <location>
        <begin position="1100"/>
        <end position="1132"/>
    </location>
</feature>
<evidence type="ECO:0000256" key="4">
    <source>
        <dbReference type="SAM" id="MobiDB-lite"/>
    </source>
</evidence>
<comment type="catalytic activity">
    <reaction evidence="3">
        <text>L-seryl-[protein] + ATP = O-phospho-L-seryl-[protein] + ADP + H(+)</text>
        <dbReference type="Rhea" id="RHEA:17989"/>
        <dbReference type="Rhea" id="RHEA-COMP:9863"/>
        <dbReference type="Rhea" id="RHEA-COMP:11604"/>
        <dbReference type="ChEBI" id="CHEBI:15378"/>
        <dbReference type="ChEBI" id="CHEBI:29999"/>
        <dbReference type="ChEBI" id="CHEBI:30616"/>
        <dbReference type="ChEBI" id="CHEBI:83421"/>
        <dbReference type="ChEBI" id="CHEBI:456216"/>
        <dbReference type="EC" id="2.7.11.1"/>
    </reaction>
</comment>
<gene>
    <name evidence="5" type="ORF">K402DRAFT_391576</name>
</gene>
<accession>A0A6G1H7D7</accession>
<dbReference type="PANTHER" id="PTHR37542:SF2">
    <property type="entry name" value="PROTEIN KINASE DOMAIN-CONTAINING PROTEIN"/>
    <property type="match status" value="1"/>
</dbReference>
<evidence type="ECO:0000256" key="1">
    <source>
        <dbReference type="ARBA" id="ARBA00012513"/>
    </source>
</evidence>
<feature type="region of interest" description="Disordered" evidence="4">
    <location>
        <begin position="946"/>
        <end position="1005"/>
    </location>
</feature>
<dbReference type="EC" id="2.7.11.1" evidence="1"/>
<dbReference type="Gene3D" id="1.10.510.10">
    <property type="entry name" value="Transferase(Phosphotransferase) domain 1"/>
    <property type="match status" value="1"/>
</dbReference>
<dbReference type="InterPro" id="IPR008266">
    <property type="entry name" value="Tyr_kinase_AS"/>
</dbReference>
<dbReference type="EMBL" id="ML977147">
    <property type="protein sequence ID" value="KAF1988878.1"/>
    <property type="molecule type" value="Genomic_DNA"/>
</dbReference>
<dbReference type="PROSITE" id="PS00109">
    <property type="entry name" value="PROTEIN_KINASE_TYR"/>
    <property type="match status" value="1"/>
</dbReference>
<feature type="compositionally biased region" description="Acidic residues" evidence="4">
    <location>
        <begin position="981"/>
        <end position="990"/>
    </location>
</feature>
<dbReference type="InterPro" id="IPR011009">
    <property type="entry name" value="Kinase-like_dom_sf"/>
</dbReference>